<feature type="domain" description="Circularly permuted ATP-grasp type 2" evidence="2">
    <location>
        <begin position="87"/>
        <end position="463"/>
    </location>
</feature>
<dbReference type="AlphaFoldDB" id="A0A177M4U2"/>
<dbReference type="RefSeq" id="WP_064009808.1">
    <property type="nucleotide sequence ID" value="NZ_LUUG01000097.1"/>
</dbReference>
<dbReference type="Gene3D" id="3.40.50.11290">
    <property type="match status" value="1"/>
</dbReference>
<feature type="domain" description="DUF403" evidence="1">
    <location>
        <begin position="510"/>
        <end position="834"/>
    </location>
</feature>
<dbReference type="SUPFAM" id="SSF56059">
    <property type="entry name" value="Glutathione synthetase ATP-binding domain-like"/>
    <property type="match status" value="1"/>
</dbReference>
<name>A0A177M4U2_METMH</name>
<dbReference type="InterPro" id="IPR051680">
    <property type="entry name" value="ATP-dep_Glu-Cys_Ligase-2"/>
</dbReference>
<evidence type="ECO:0000259" key="1">
    <source>
        <dbReference type="Pfam" id="PF04168"/>
    </source>
</evidence>
<organism evidence="3 4">
    <name type="scientific">Methylomonas methanica</name>
    <dbReference type="NCBI Taxonomy" id="421"/>
    <lineage>
        <taxon>Bacteria</taxon>
        <taxon>Pseudomonadati</taxon>
        <taxon>Pseudomonadota</taxon>
        <taxon>Gammaproteobacteria</taxon>
        <taxon>Methylococcales</taxon>
        <taxon>Methylococcaceae</taxon>
        <taxon>Methylomonas</taxon>
    </lineage>
</organism>
<dbReference type="EMBL" id="LUUG01000097">
    <property type="protein sequence ID" value="OAI00554.1"/>
    <property type="molecule type" value="Genomic_DNA"/>
</dbReference>
<evidence type="ECO:0000259" key="2">
    <source>
        <dbReference type="Pfam" id="PF14403"/>
    </source>
</evidence>
<dbReference type="Pfam" id="PF04168">
    <property type="entry name" value="Alpha-E"/>
    <property type="match status" value="1"/>
</dbReference>
<dbReference type="InterPro" id="IPR025841">
    <property type="entry name" value="CP_ATPgrasp_2"/>
</dbReference>
<dbReference type="Pfam" id="PF14403">
    <property type="entry name" value="CP_ATPgrasp_2"/>
    <property type="match status" value="1"/>
</dbReference>
<reference evidence="3 4" key="1">
    <citation type="submission" date="2016-03" db="EMBL/GenBank/DDBJ databases">
        <authorList>
            <person name="Ploux O."/>
        </authorList>
    </citation>
    <scope>NUCLEOTIDE SEQUENCE [LARGE SCALE GENOMIC DNA]</scope>
    <source>
        <strain evidence="3 4">R-45363</strain>
    </source>
</reference>
<evidence type="ECO:0000313" key="3">
    <source>
        <dbReference type="EMBL" id="OAI00554.1"/>
    </source>
</evidence>
<comment type="caution">
    <text evidence="3">The sequence shown here is derived from an EMBL/GenBank/DDBJ whole genome shotgun (WGS) entry which is preliminary data.</text>
</comment>
<dbReference type="Proteomes" id="UP000078090">
    <property type="component" value="Unassembled WGS sequence"/>
</dbReference>
<dbReference type="Gene3D" id="3.30.1490.270">
    <property type="match status" value="1"/>
</dbReference>
<gene>
    <name evidence="3" type="ORF">A1332_18570</name>
</gene>
<protein>
    <submittedName>
        <fullName evidence="3">Uncharacterized protein</fullName>
    </submittedName>
</protein>
<evidence type="ECO:0000313" key="4">
    <source>
        <dbReference type="Proteomes" id="UP000078090"/>
    </source>
</evidence>
<sequence length="844" mass="94111">MKTLSTPEAFAPGYRLDKGIHDEMLDETGRVRPHWAHLMQALQQLGPREVGQRHQEALKLLRENGVTYNVYGDPDGINRPWQLDPIPLLLSGDEWFDIEAGLLQRAELLNLILADLYGPRQLIKKNLLPLELIYNHGGFLRVCDQVRLPGQHQLVLCAADLARGPDKKMWVLGDRTQAPSGAGYALENRLAMSRVLPSLFRDTHVHRLARFFQSLRAGLNAIAPGDADTPRVVVLTPGPLNETFFEHAYLASYLGYPLVQGDDLTIRDGYVWLKSLVGLQRVDVILRRVDDNYCDPLELREDSRLGVPGLLEVVRRGNVAIANPLGSGVLENPGIMPFLPGIAKYFLGQTLKLNSIATWWCGQARELNYVLANLERLVIKPIYRKPGEHSVFGHQLSRAQLADWRARIKARPALYVGQEYESFSTVPAMVSGGYEPRQTLLRCFMVARADGYTLMPGGLSRSAPQYGNMMISNQTGGISKDTWVVATEPQHPAIPSKRSGGGLTGHGNALPSRAADNIFWVGRNAERAEGGVRLLRATIKKLFSNPDRDSLDYQLSLETLLRCVTSMTGTYPGFFAEDNEGLLQAPEAELLAVVVDESRAGSLANTVNRMTQSGYAVRDLWSSDTWRVIDEIEEQVSEARRLGKTGLWSMQEQMDQLITTLSAFSGLVMESMTRGNGWLFLDIGRRLERGLQLVSVLRTAFAMPQTEATETRLIESLLDTSDNLICYRQHYRSNLELASFLELLLMDPNNPRSLAYQIARLQEHVGKLPREPSTRRISAEERLLLEASCILNIANIEDLLSVSEAGIREALDQQLSKIYALLAALSDTLTANYFRHGDAPQSLS</sequence>
<dbReference type="PANTHER" id="PTHR34595:SF2">
    <property type="entry name" value="BLR2978 PROTEIN"/>
    <property type="match status" value="1"/>
</dbReference>
<accession>A0A177M4U2</accession>
<dbReference type="InterPro" id="IPR007296">
    <property type="entry name" value="DUF403"/>
</dbReference>
<proteinExistence type="predicted"/>
<dbReference type="PANTHER" id="PTHR34595">
    <property type="entry name" value="BLR5612 PROTEIN"/>
    <property type="match status" value="1"/>
</dbReference>
<dbReference type="OrthoDB" id="9804079at2"/>